<dbReference type="CDD" id="cd02947">
    <property type="entry name" value="TRX_family"/>
    <property type="match status" value="1"/>
</dbReference>
<evidence type="ECO:0000256" key="1">
    <source>
        <dbReference type="ARBA" id="ARBA00023157"/>
    </source>
</evidence>
<protein>
    <submittedName>
        <fullName evidence="4">Thioredoxin-2-like</fullName>
    </submittedName>
</protein>
<dbReference type="PROSITE" id="PS51352">
    <property type="entry name" value="THIOREDOXIN_2"/>
    <property type="match status" value="1"/>
</dbReference>
<dbReference type="PRINTS" id="PR00421">
    <property type="entry name" value="THIOREDOXIN"/>
</dbReference>
<dbReference type="GeneID" id="117651951"/>
<keyword evidence="1" id="KW-1015">Disulfide bond</keyword>
<dbReference type="KEGG" id="tpal:117651951"/>
<dbReference type="Gene3D" id="3.40.30.10">
    <property type="entry name" value="Glutaredoxin"/>
    <property type="match status" value="1"/>
</dbReference>
<feature type="domain" description="Thioredoxin" evidence="2">
    <location>
        <begin position="2"/>
        <end position="106"/>
    </location>
</feature>
<dbReference type="AlphaFoldDB" id="A0A6P9A5F9"/>
<dbReference type="PANTHER" id="PTHR46115">
    <property type="entry name" value="THIOREDOXIN-LIKE PROTEIN 1"/>
    <property type="match status" value="1"/>
</dbReference>
<sequence>MAKLLTSAEELTRILDEAGEKLVILDFFATWCAPCKIMAPVLDEMAPDDAALVILKVDINQLEELAEEYGISAMPTFVFLRNKKILGTYVGANVTKFKETIELYKAGAMAKGK</sequence>
<dbReference type="InterPro" id="IPR017937">
    <property type="entry name" value="Thioredoxin_CS"/>
</dbReference>
<proteinExistence type="predicted"/>
<dbReference type="OrthoDB" id="2121326at2759"/>
<evidence type="ECO:0000313" key="4">
    <source>
        <dbReference type="RefSeq" id="XP_034252469.1"/>
    </source>
</evidence>
<dbReference type="PROSITE" id="PS00194">
    <property type="entry name" value="THIOREDOXIN_1"/>
    <property type="match status" value="1"/>
</dbReference>
<dbReference type="Proteomes" id="UP000515158">
    <property type="component" value="Unplaced"/>
</dbReference>
<accession>A0A6P9A5F9</accession>
<evidence type="ECO:0000259" key="2">
    <source>
        <dbReference type="PROSITE" id="PS51352"/>
    </source>
</evidence>
<dbReference type="Pfam" id="PF00085">
    <property type="entry name" value="Thioredoxin"/>
    <property type="match status" value="1"/>
</dbReference>
<dbReference type="InterPro" id="IPR013766">
    <property type="entry name" value="Thioredoxin_domain"/>
</dbReference>
<organism evidence="4">
    <name type="scientific">Thrips palmi</name>
    <name type="common">Melon thrips</name>
    <dbReference type="NCBI Taxonomy" id="161013"/>
    <lineage>
        <taxon>Eukaryota</taxon>
        <taxon>Metazoa</taxon>
        <taxon>Ecdysozoa</taxon>
        <taxon>Arthropoda</taxon>
        <taxon>Hexapoda</taxon>
        <taxon>Insecta</taxon>
        <taxon>Pterygota</taxon>
        <taxon>Neoptera</taxon>
        <taxon>Paraneoptera</taxon>
        <taxon>Thysanoptera</taxon>
        <taxon>Terebrantia</taxon>
        <taxon>Thripoidea</taxon>
        <taxon>Thripidae</taxon>
        <taxon>Thrips</taxon>
    </lineage>
</organism>
<dbReference type="RefSeq" id="XP_034252469.1">
    <property type="nucleotide sequence ID" value="XM_034396578.1"/>
</dbReference>
<dbReference type="InterPro" id="IPR036249">
    <property type="entry name" value="Thioredoxin-like_sf"/>
</dbReference>
<gene>
    <name evidence="4" type="primary">LOC117651951</name>
</gene>
<name>A0A6P9A5F9_THRPL</name>
<dbReference type="SUPFAM" id="SSF52833">
    <property type="entry name" value="Thioredoxin-like"/>
    <property type="match status" value="1"/>
</dbReference>
<evidence type="ECO:0000313" key="3">
    <source>
        <dbReference type="Proteomes" id="UP000515158"/>
    </source>
</evidence>
<dbReference type="InParanoid" id="A0A6P9A5F9"/>
<keyword evidence="3" id="KW-1185">Reference proteome</keyword>
<reference evidence="4" key="1">
    <citation type="submission" date="2025-08" db="UniProtKB">
        <authorList>
            <consortium name="RefSeq"/>
        </authorList>
    </citation>
    <scope>IDENTIFICATION</scope>
    <source>
        <tissue evidence="4">Total insect</tissue>
    </source>
</reference>